<protein>
    <submittedName>
        <fullName evidence="2">Alpha/beta fold hydrolase</fullName>
    </submittedName>
</protein>
<dbReference type="InterPro" id="IPR000073">
    <property type="entry name" value="AB_hydrolase_1"/>
</dbReference>
<proteinExistence type="predicted"/>
<dbReference type="InterPro" id="IPR050228">
    <property type="entry name" value="Carboxylesterase_BioH"/>
</dbReference>
<dbReference type="Gene3D" id="3.40.50.1820">
    <property type="entry name" value="alpha/beta hydrolase"/>
    <property type="match status" value="1"/>
</dbReference>
<dbReference type="GO" id="GO:0016787">
    <property type="term" value="F:hydrolase activity"/>
    <property type="evidence" value="ECO:0007669"/>
    <property type="project" value="UniProtKB-KW"/>
</dbReference>
<evidence type="ECO:0000259" key="1">
    <source>
        <dbReference type="Pfam" id="PF12697"/>
    </source>
</evidence>
<dbReference type="Proteomes" id="UP001589532">
    <property type="component" value="Unassembled WGS sequence"/>
</dbReference>
<dbReference type="PANTHER" id="PTHR43194:SF2">
    <property type="entry name" value="PEROXISOMAL MEMBRANE PROTEIN LPX1"/>
    <property type="match status" value="1"/>
</dbReference>
<evidence type="ECO:0000313" key="3">
    <source>
        <dbReference type="Proteomes" id="UP001589532"/>
    </source>
</evidence>
<accession>A0ABV5S143</accession>
<evidence type="ECO:0000313" key="2">
    <source>
        <dbReference type="EMBL" id="MFB9625402.1"/>
    </source>
</evidence>
<dbReference type="SUPFAM" id="SSF53474">
    <property type="entry name" value="alpha/beta-Hydrolases"/>
    <property type="match status" value="1"/>
</dbReference>
<organism evidence="2 3">
    <name type="scientific">Nonomuraea helvata</name>
    <dbReference type="NCBI Taxonomy" id="37484"/>
    <lineage>
        <taxon>Bacteria</taxon>
        <taxon>Bacillati</taxon>
        <taxon>Actinomycetota</taxon>
        <taxon>Actinomycetes</taxon>
        <taxon>Streptosporangiales</taxon>
        <taxon>Streptosporangiaceae</taxon>
        <taxon>Nonomuraea</taxon>
    </lineage>
</organism>
<feature type="domain" description="AB hydrolase-1" evidence="1">
    <location>
        <begin position="29"/>
        <end position="276"/>
    </location>
</feature>
<gene>
    <name evidence="2" type="ORF">ACFFSA_20140</name>
</gene>
<dbReference type="PANTHER" id="PTHR43194">
    <property type="entry name" value="HYDROLASE ALPHA/BETA FOLD FAMILY"/>
    <property type="match status" value="1"/>
</dbReference>
<sequence length="285" mass="30883">MSNKINELTVTSADGTTIGYYQVGRGPGLVISHGGMGSAYNHIQQAQALADTYTVYLPDRRGRGMSGPYRPGHGIQQDVADLEAVITKTGARYLFGLSVGGTIALQAALTLPDAVDKLAVYEPGAFTAPTAWLARFERELAVGRTADALVTALKGAQMGPAFMRAMPRRLLALGSEQGMRREDRTGSGQYVPMRDLAPTLLQDVGVLIEMEGRLEDFRAMHAEVLLLGGSRSVPYQKASLTALEHVLPRVRRVELAGLDHGAPWNADRGGRPERVVQELRRFFTP</sequence>
<keyword evidence="2" id="KW-0378">Hydrolase</keyword>
<name>A0ABV5S143_9ACTN</name>
<comment type="caution">
    <text evidence="2">The sequence shown here is derived from an EMBL/GenBank/DDBJ whole genome shotgun (WGS) entry which is preliminary data.</text>
</comment>
<dbReference type="RefSeq" id="WP_344987854.1">
    <property type="nucleotide sequence ID" value="NZ_BAAAXV010000002.1"/>
</dbReference>
<dbReference type="EMBL" id="JBHMBW010000016">
    <property type="protein sequence ID" value="MFB9625402.1"/>
    <property type="molecule type" value="Genomic_DNA"/>
</dbReference>
<reference evidence="2 3" key="1">
    <citation type="submission" date="2024-09" db="EMBL/GenBank/DDBJ databases">
        <authorList>
            <person name="Sun Q."/>
            <person name="Mori K."/>
        </authorList>
    </citation>
    <scope>NUCLEOTIDE SEQUENCE [LARGE SCALE GENOMIC DNA]</scope>
    <source>
        <strain evidence="2 3">JCM 3143</strain>
    </source>
</reference>
<dbReference type="InterPro" id="IPR029058">
    <property type="entry name" value="AB_hydrolase_fold"/>
</dbReference>
<dbReference type="Pfam" id="PF12697">
    <property type="entry name" value="Abhydrolase_6"/>
    <property type="match status" value="1"/>
</dbReference>
<keyword evidence="3" id="KW-1185">Reference proteome</keyword>